<evidence type="ECO:0000259" key="2">
    <source>
        <dbReference type="Pfam" id="PF19956"/>
    </source>
</evidence>
<evidence type="ECO:0000313" key="4">
    <source>
        <dbReference type="EMBL" id="MDH6214842.1"/>
    </source>
</evidence>
<comment type="caution">
    <text evidence="4">The sequence shown here is derived from an EMBL/GenBank/DDBJ whole genome shotgun (WGS) entry which is preliminary data.</text>
</comment>
<sequence length="491" mass="56010">MEGRNAARVMNELKADVVTVLQESDTMRHPTSIDLLVTMLGQELGSPVDFTRGEVLRPWLLQLANFCADFPDGMPCLLRCLQYVEQRTTSVNALGRLVDEWEAANFFEWADMHPLRPLLQEMRSSSEMAGLARQASSSRIQKLPPWCDTGWAVFLHLAGNNSATNEPPVSLAFLALAARRLMDEGKPEAAEHVRRWIRVLARMSKTEDLMAEWQVREPLSVVSDAYLMIQLEPDGVDPGAYYLSHWWQSDTEGWHPVPGETLHLRRAELPGEVENLIEQTEERWSDLRQSIVLEFILPWELLDEPVEWWQKESSSDSPTPLVMDYKVVLRSFERLRRAAWHRPWHHKWDQLNEKPAESKVHEGRPGDSQFHLERLLKADRSTVCLVLSEPPGGDSASSRQEFMAGLRAGIPAMIWHRGDCSDPAFREAVSEILQERALGGLEEWFERWRSAALAKGPEGWDNHVGRHLAILYDDPERRPGPPGPDHASVQQ</sequence>
<dbReference type="InterPro" id="IPR045450">
    <property type="entry name" value="VMAP_C"/>
</dbReference>
<feature type="domain" description="vWA-MoxR associated protein C-terminal" evidence="3">
    <location>
        <begin position="240"/>
        <end position="475"/>
    </location>
</feature>
<evidence type="ECO:0000259" key="1">
    <source>
        <dbReference type="Pfam" id="PF19916"/>
    </source>
</evidence>
<feature type="domain" description="vWA-MoxR associated protein middle region 0" evidence="1">
    <location>
        <begin position="110"/>
        <end position="214"/>
    </location>
</feature>
<dbReference type="InterPro" id="IPR045555">
    <property type="entry name" value="VMAP-M0"/>
</dbReference>
<accession>A0ABT6LEX1</accession>
<dbReference type="Proteomes" id="UP001160499">
    <property type="component" value="Unassembled WGS sequence"/>
</dbReference>
<evidence type="ECO:0000259" key="3">
    <source>
        <dbReference type="Pfam" id="PF20028"/>
    </source>
</evidence>
<evidence type="ECO:0008006" key="6">
    <source>
        <dbReference type="Google" id="ProtNLM"/>
    </source>
</evidence>
<evidence type="ECO:0000313" key="5">
    <source>
        <dbReference type="Proteomes" id="UP001160499"/>
    </source>
</evidence>
<dbReference type="Pfam" id="PF20028">
    <property type="entry name" value="VMAP-C"/>
    <property type="match status" value="1"/>
</dbReference>
<dbReference type="InterPro" id="IPR045431">
    <property type="entry name" value="EAD2"/>
</dbReference>
<gene>
    <name evidence="4" type="ORF">M2283_002125</name>
</gene>
<proteinExistence type="predicted"/>
<dbReference type="EMBL" id="JARXVH010000003">
    <property type="protein sequence ID" value="MDH6214842.1"/>
    <property type="molecule type" value="Genomic_DNA"/>
</dbReference>
<protein>
    <recommendedName>
        <fullName evidence="6">TIR domain-containing protein</fullName>
    </recommendedName>
</protein>
<dbReference type="Pfam" id="PF19916">
    <property type="entry name" value="VMAP-M0"/>
    <property type="match status" value="1"/>
</dbReference>
<reference evidence="4 5" key="1">
    <citation type="submission" date="2023-04" db="EMBL/GenBank/DDBJ databases">
        <title>Forest soil microbial communities from Buena Vista Peninsula, Colon Province, Panama.</title>
        <authorList>
            <person name="Bouskill N."/>
        </authorList>
    </citation>
    <scope>NUCLEOTIDE SEQUENCE [LARGE SCALE GENOMIC DNA]</scope>
    <source>
        <strain evidence="4 5">GGS1</strain>
    </source>
</reference>
<organism evidence="4 5">
    <name type="scientific">Streptomyces pseudovenezuelae</name>
    <dbReference type="NCBI Taxonomy" id="67350"/>
    <lineage>
        <taxon>Bacteria</taxon>
        <taxon>Bacillati</taxon>
        <taxon>Actinomycetota</taxon>
        <taxon>Actinomycetes</taxon>
        <taxon>Kitasatosporales</taxon>
        <taxon>Streptomycetaceae</taxon>
        <taxon>Streptomyces</taxon>
        <taxon>Streptomyces aurantiacus group</taxon>
    </lineage>
</organism>
<feature type="domain" description="Effector-associated" evidence="2">
    <location>
        <begin position="18"/>
        <end position="99"/>
    </location>
</feature>
<dbReference type="Pfam" id="PF19956">
    <property type="entry name" value="EAD2"/>
    <property type="match status" value="1"/>
</dbReference>
<keyword evidence="5" id="KW-1185">Reference proteome</keyword>
<name>A0ABT6LEX1_9ACTN</name>